<dbReference type="Gene3D" id="3.40.50.1820">
    <property type="entry name" value="alpha/beta hydrolase"/>
    <property type="match status" value="1"/>
</dbReference>
<keyword evidence="1" id="KW-0378">Hydrolase</keyword>
<protein>
    <submittedName>
        <fullName evidence="1">Alpha/beta hydrolase family protein</fullName>
    </submittedName>
</protein>
<name>A0A5C5X5Z8_9PLAN</name>
<dbReference type="SUPFAM" id="SSF53474">
    <property type="entry name" value="alpha/beta-Hydrolases"/>
    <property type="match status" value="1"/>
</dbReference>
<dbReference type="GO" id="GO:0016787">
    <property type="term" value="F:hydrolase activity"/>
    <property type="evidence" value="ECO:0007669"/>
    <property type="project" value="UniProtKB-KW"/>
</dbReference>
<gene>
    <name evidence="1" type="ORF">KOR42_18200</name>
</gene>
<dbReference type="InterPro" id="IPR029058">
    <property type="entry name" value="AB_hydrolase_fold"/>
</dbReference>
<dbReference type="EMBL" id="SIHI01000001">
    <property type="protein sequence ID" value="TWT58446.1"/>
    <property type="molecule type" value="Genomic_DNA"/>
</dbReference>
<sequence>MFVANTDWFSRPECRKRIVLFNFQLQTKHNPMMRSKLALALIVGLSFHGICSAQDGSTAVALEAVGDRFPIHITYFPANPDAGPPKDAPVVVIVPDLEETRIAWDKGAGPRNAPKTLPAELQQRGYAVITVDLRKSGESVIEGREEPIRPTDYERMVLGDLEAVKEFIFTLHQEQKLNMRKLGVIGSGLGAPIAAGFAEFDWKRKPFDDHAIPAERTPRGQDVRAIVMISPKTSAGKVHSNRAIGFLKNPRMNISLMVIVGQDDTQNYRNAKAIFNTFAVVKANEDRAVFLEPRLKDSGIGLLQQRIEIAYTPILTFLDNRLKSINDPWVDRRSRLQR</sequence>
<evidence type="ECO:0000313" key="2">
    <source>
        <dbReference type="Proteomes" id="UP000317243"/>
    </source>
</evidence>
<comment type="caution">
    <text evidence="1">The sequence shown here is derived from an EMBL/GenBank/DDBJ whole genome shotgun (WGS) entry which is preliminary data.</text>
</comment>
<accession>A0A5C5X5Z8</accession>
<organism evidence="1 2">
    <name type="scientific">Thalassoglobus neptunius</name>
    <dbReference type="NCBI Taxonomy" id="1938619"/>
    <lineage>
        <taxon>Bacteria</taxon>
        <taxon>Pseudomonadati</taxon>
        <taxon>Planctomycetota</taxon>
        <taxon>Planctomycetia</taxon>
        <taxon>Planctomycetales</taxon>
        <taxon>Planctomycetaceae</taxon>
        <taxon>Thalassoglobus</taxon>
    </lineage>
</organism>
<keyword evidence="2" id="KW-1185">Reference proteome</keyword>
<evidence type="ECO:0000313" key="1">
    <source>
        <dbReference type="EMBL" id="TWT58446.1"/>
    </source>
</evidence>
<dbReference type="AlphaFoldDB" id="A0A5C5X5Z8"/>
<dbReference type="Proteomes" id="UP000317243">
    <property type="component" value="Unassembled WGS sequence"/>
</dbReference>
<reference evidence="1 2" key="1">
    <citation type="submission" date="2019-02" db="EMBL/GenBank/DDBJ databases">
        <title>Deep-cultivation of Planctomycetes and their phenomic and genomic characterization uncovers novel biology.</title>
        <authorList>
            <person name="Wiegand S."/>
            <person name="Jogler M."/>
            <person name="Boedeker C."/>
            <person name="Pinto D."/>
            <person name="Vollmers J."/>
            <person name="Rivas-Marin E."/>
            <person name="Kohn T."/>
            <person name="Peeters S.H."/>
            <person name="Heuer A."/>
            <person name="Rast P."/>
            <person name="Oberbeckmann S."/>
            <person name="Bunk B."/>
            <person name="Jeske O."/>
            <person name="Meyerdierks A."/>
            <person name="Storesund J.E."/>
            <person name="Kallscheuer N."/>
            <person name="Luecker S."/>
            <person name="Lage O.M."/>
            <person name="Pohl T."/>
            <person name="Merkel B.J."/>
            <person name="Hornburger P."/>
            <person name="Mueller R.-W."/>
            <person name="Bruemmer F."/>
            <person name="Labrenz M."/>
            <person name="Spormann A.M."/>
            <person name="Op Den Camp H."/>
            <person name="Overmann J."/>
            <person name="Amann R."/>
            <person name="Jetten M.S.M."/>
            <person name="Mascher T."/>
            <person name="Medema M.H."/>
            <person name="Devos D.P."/>
            <person name="Kaster A.-K."/>
            <person name="Ovreas L."/>
            <person name="Rohde M."/>
            <person name="Galperin M.Y."/>
            <person name="Jogler C."/>
        </authorList>
    </citation>
    <scope>NUCLEOTIDE SEQUENCE [LARGE SCALE GENOMIC DNA]</scope>
    <source>
        <strain evidence="1 2">KOR42</strain>
    </source>
</reference>
<proteinExistence type="predicted"/>